<name>A0AAV4PFA1_CAEEX</name>
<keyword evidence="1" id="KW-0812">Transmembrane</keyword>
<evidence type="ECO:0000313" key="3">
    <source>
        <dbReference type="Proteomes" id="UP001054945"/>
    </source>
</evidence>
<keyword evidence="1" id="KW-1133">Transmembrane helix</keyword>
<gene>
    <name evidence="2" type="ORF">CEXT_721041</name>
</gene>
<evidence type="ECO:0000313" key="2">
    <source>
        <dbReference type="EMBL" id="GIX95784.1"/>
    </source>
</evidence>
<comment type="caution">
    <text evidence="2">The sequence shown here is derived from an EMBL/GenBank/DDBJ whole genome shotgun (WGS) entry which is preliminary data.</text>
</comment>
<keyword evidence="1" id="KW-0472">Membrane</keyword>
<organism evidence="2 3">
    <name type="scientific">Caerostris extrusa</name>
    <name type="common">Bark spider</name>
    <name type="synonym">Caerostris bankana</name>
    <dbReference type="NCBI Taxonomy" id="172846"/>
    <lineage>
        <taxon>Eukaryota</taxon>
        <taxon>Metazoa</taxon>
        <taxon>Ecdysozoa</taxon>
        <taxon>Arthropoda</taxon>
        <taxon>Chelicerata</taxon>
        <taxon>Arachnida</taxon>
        <taxon>Araneae</taxon>
        <taxon>Araneomorphae</taxon>
        <taxon>Entelegynae</taxon>
        <taxon>Araneoidea</taxon>
        <taxon>Araneidae</taxon>
        <taxon>Caerostris</taxon>
    </lineage>
</organism>
<dbReference type="AlphaFoldDB" id="A0AAV4PFA1"/>
<protein>
    <submittedName>
        <fullName evidence="2">Uncharacterized protein</fullName>
    </submittedName>
</protein>
<sequence>MFGNHFECNTHATKDYSPKYDALGHRHQAISVAINKSSFIVFLSVAYKAAGLMLWLLEMGKKIKLGPHACTKKEMVLLFLFAAIFIK</sequence>
<keyword evidence="3" id="KW-1185">Reference proteome</keyword>
<proteinExistence type="predicted"/>
<feature type="transmembrane region" description="Helical" evidence="1">
    <location>
        <begin position="39"/>
        <end position="57"/>
    </location>
</feature>
<reference evidence="2 3" key="1">
    <citation type="submission" date="2021-06" db="EMBL/GenBank/DDBJ databases">
        <title>Caerostris extrusa draft genome.</title>
        <authorList>
            <person name="Kono N."/>
            <person name="Arakawa K."/>
        </authorList>
    </citation>
    <scope>NUCLEOTIDE SEQUENCE [LARGE SCALE GENOMIC DNA]</scope>
</reference>
<dbReference type="Proteomes" id="UP001054945">
    <property type="component" value="Unassembled WGS sequence"/>
</dbReference>
<accession>A0AAV4PFA1</accession>
<evidence type="ECO:0000256" key="1">
    <source>
        <dbReference type="SAM" id="Phobius"/>
    </source>
</evidence>
<dbReference type="EMBL" id="BPLR01004562">
    <property type="protein sequence ID" value="GIX95784.1"/>
    <property type="molecule type" value="Genomic_DNA"/>
</dbReference>